<evidence type="ECO:0000256" key="2">
    <source>
        <dbReference type="ARBA" id="ARBA00009137"/>
    </source>
</evidence>
<feature type="transmembrane region" description="Helical" evidence="13">
    <location>
        <begin position="36"/>
        <end position="58"/>
    </location>
</feature>
<organism evidence="14 15">
    <name type="scientific">Eiseniibacteriota bacterium</name>
    <dbReference type="NCBI Taxonomy" id="2212470"/>
    <lineage>
        <taxon>Bacteria</taxon>
        <taxon>Candidatus Eiseniibacteriota</taxon>
    </lineage>
</organism>
<keyword evidence="3" id="KW-0813">Transport</keyword>
<dbReference type="Pfam" id="PF02386">
    <property type="entry name" value="TrkH"/>
    <property type="match status" value="2"/>
</dbReference>
<comment type="subcellular location">
    <subcellularLocation>
        <location evidence="1">Cell inner membrane</location>
        <topology evidence="1">Multi-pass membrane protein</topology>
    </subcellularLocation>
</comment>
<comment type="caution">
    <text evidence="14">The sequence shown here is derived from an EMBL/GenBank/DDBJ whole genome shotgun (WGS) entry which is preliminary data.</text>
</comment>
<dbReference type="PANTHER" id="PTHR32024">
    <property type="entry name" value="TRK SYSTEM POTASSIUM UPTAKE PROTEIN TRKG-RELATED"/>
    <property type="match status" value="1"/>
</dbReference>
<evidence type="ECO:0000256" key="10">
    <source>
        <dbReference type="ARBA" id="ARBA00023065"/>
    </source>
</evidence>
<evidence type="ECO:0000256" key="1">
    <source>
        <dbReference type="ARBA" id="ARBA00004429"/>
    </source>
</evidence>
<evidence type="ECO:0000256" key="8">
    <source>
        <dbReference type="ARBA" id="ARBA00022958"/>
    </source>
</evidence>
<keyword evidence="4" id="KW-1003">Cell membrane</keyword>
<feature type="transmembrane region" description="Helical" evidence="13">
    <location>
        <begin position="182"/>
        <end position="202"/>
    </location>
</feature>
<evidence type="ECO:0000256" key="3">
    <source>
        <dbReference type="ARBA" id="ARBA00022448"/>
    </source>
</evidence>
<gene>
    <name evidence="14" type="ORF">KJ970_01670</name>
</gene>
<evidence type="ECO:0000313" key="14">
    <source>
        <dbReference type="EMBL" id="MBU2689612.1"/>
    </source>
</evidence>
<sequence length="483" mass="52524">MNYTSVIRFLGALCVFLGATMILPLAWAIGLHEDRAIYGLVISIGFCLLFGGTLFFAGHREHDGLHRKEGFAVVGLGWILAALVGALPYILSGAIHDPINAVFETMSGFTTTGSSILDNVESLPRSILFWRDFTHWLGGMGIIVLFIAVLPHLGVGARYLFRSEIPGAVKDAVTPRVKDTARFLYLAYSLLTAVEILLLRIAGMNWLESCCHTFGTMATGGFSTRQASVGDFHSVWIEAIIIVFMVLAGTNFALYRPFVRRQPGVLFGDREWRAYVGMLGLVSALIALDLIFGHQGLSIGRGIRESVFQVVSIATTTGFVTTDFDQWSSFAKMILFTLMFIGGCSGSTAGAMKVMRVVVLIKFGWAAVHKIFRPHAVTSMRLGNQVLNDEIVNEILAFFVLFLGIFLISSLILAVMGLDLISSFSAVAANLGNVGPGLGSVGASETYSALPALGKILLTVCMLLGRLEIYTILVLFSPVFWRR</sequence>
<keyword evidence="8 12" id="KW-0630">Potassium</keyword>
<feature type="transmembrane region" description="Helical" evidence="13">
    <location>
        <begin position="136"/>
        <end position="161"/>
    </location>
</feature>
<keyword evidence="6" id="KW-0633">Potassium transport</keyword>
<reference evidence="14" key="1">
    <citation type="submission" date="2021-05" db="EMBL/GenBank/DDBJ databases">
        <title>Energy efficiency and biological interactions define the core microbiome of deep oligotrophic groundwater.</title>
        <authorList>
            <person name="Mehrshad M."/>
            <person name="Lopez-Fernandez M."/>
            <person name="Bell E."/>
            <person name="Bernier-Latmani R."/>
            <person name="Bertilsson S."/>
            <person name="Dopson M."/>
        </authorList>
    </citation>
    <scope>NUCLEOTIDE SEQUENCE</scope>
    <source>
        <strain evidence="14">Modern_marine.mb.64</strain>
    </source>
</reference>
<feature type="binding site" evidence="12">
    <location>
        <position position="316"/>
    </location>
    <ligand>
        <name>K(+)</name>
        <dbReference type="ChEBI" id="CHEBI:29103"/>
    </ligand>
</feature>
<accession>A0A948RUB7</accession>
<keyword evidence="12" id="KW-0479">Metal-binding</keyword>
<feature type="binding site" evidence="12">
    <location>
        <position position="317"/>
    </location>
    <ligand>
        <name>K(+)</name>
        <dbReference type="ChEBI" id="CHEBI:29103"/>
    </ligand>
</feature>
<keyword evidence="10" id="KW-0406">Ion transport</keyword>
<name>A0A948RUB7_UNCEI</name>
<evidence type="ECO:0000256" key="7">
    <source>
        <dbReference type="ARBA" id="ARBA00022692"/>
    </source>
</evidence>
<evidence type="ECO:0000256" key="4">
    <source>
        <dbReference type="ARBA" id="ARBA00022475"/>
    </source>
</evidence>
<dbReference type="AlphaFoldDB" id="A0A948RUB7"/>
<dbReference type="EMBL" id="JAHJDP010000012">
    <property type="protein sequence ID" value="MBU2689612.1"/>
    <property type="molecule type" value="Genomic_DNA"/>
</dbReference>
<feature type="binding site" evidence="12">
    <location>
        <position position="112"/>
    </location>
    <ligand>
        <name>K(+)</name>
        <dbReference type="ChEBI" id="CHEBI:29103"/>
    </ligand>
</feature>
<feature type="transmembrane region" description="Helical" evidence="13">
    <location>
        <begin position="70"/>
        <end position="91"/>
    </location>
</feature>
<keyword evidence="9 13" id="KW-1133">Transmembrane helix</keyword>
<feature type="binding site" evidence="12">
    <location>
        <position position="111"/>
    </location>
    <ligand>
        <name>K(+)</name>
        <dbReference type="ChEBI" id="CHEBI:29103"/>
    </ligand>
</feature>
<feature type="transmembrane region" description="Helical" evidence="13">
    <location>
        <begin position="7"/>
        <end position="30"/>
    </location>
</feature>
<evidence type="ECO:0000256" key="12">
    <source>
        <dbReference type="PIRSR" id="PIRSR006247-1"/>
    </source>
</evidence>
<feature type="binding site" evidence="12">
    <location>
        <position position="433"/>
    </location>
    <ligand>
        <name>K(+)</name>
        <dbReference type="ChEBI" id="CHEBI:29103"/>
    </ligand>
</feature>
<proteinExistence type="inferred from homology"/>
<evidence type="ECO:0000256" key="13">
    <source>
        <dbReference type="SAM" id="Phobius"/>
    </source>
</evidence>
<keyword evidence="7 13" id="KW-0812">Transmembrane</keyword>
<dbReference type="InterPro" id="IPR004772">
    <property type="entry name" value="TrkH"/>
</dbReference>
<evidence type="ECO:0000256" key="11">
    <source>
        <dbReference type="ARBA" id="ARBA00023136"/>
    </source>
</evidence>
<feature type="transmembrane region" description="Helical" evidence="13">
    <location>
        <begin position="235"/>
        <end position="254"/>
    </location>
</feature>
<comment type="similarity">
    <text evidence="2">Belongs to the TrkH potassium transport family.</text>
</comment>
<keyword evidence="11 13" id="KW-0472">Membrane</keyword>
<evidence type="ECO:0000256" key="5">
    <source>
        <dbReference type="ARBA" id="ARBA00022519"/>
    </source>
</evidence>
<feature type="binding site" evidence="12">
    <location>
        <position position="220"/>
    </location>
    <ligand>
        <name>K(+)</name>
        <dbReference type="ChEBI" id="CHEBI:29103"/>
    </ligand>
</feature>
<dbReference type="GO" id="GO:0015379">
    <property type="term" value="F:potassium:chloride symporter activity"/>
    <property type="evidence" value="ECO:0007669"/>
    <property type="project" value="InterPro"/>
</dbReference>
<feature type="transmembrane region" description="Helical" evidence="13">
    <location>
        <begin position="395"/>
        <end position="418"/>
    </location>
</feature>
<dbReference type="InterPro" id="IPR003445">
    <property type="entry name" value="Cat_transpt"/>
</dbReference>
<dbReference type="PANTHER" id="PTHR32024:SF2">
    <property type="entry name" value="TRK SYSTEM POTASSIUM UPTAKE PROTEIN TRKG-RELATED"/>
    <property type="match status" value="1"/>
</dbReference>
<dbReference type="GO" id="GO:0005886">
    <property type="term" value="C:plasma membrane"/>
    <property type="evidence" value="ECO:0007669"/>
    <property type="project" value="UniProtKB-SubCell"/>
</dbReference>
<feature type="transmembrane region" description="Helical" evidence="13">
    <location>
        <begin position="333"/>
        <end position="352"/>
    </location>
</feature>
<protein>
    <submittedName>
        <fullName evidence="14">TrkH family potassium uptake protein</fullName>
    </submittedName>
</protein>
<feature type="binding site" evidence="12">
    <location>
        <position position="434"/>
    </location>
    <ligand>
        <name>K(+)</name>
        <dbReference type="ChEBI" id="CHEBI:29103"/>
    </ligand>
</feature>
<evidence type="ECO:0000313" key="15">
    <source>
        <dbReference type="Proteomes" id="UP000777784"/>
    </source>
</evidence>
<feature type="transmembrane region" description="Helical" evidence="13">
    <location>
        <begin position="456"/>
        <end position="481"/>
    </location>
</feature>
<keyword evidence="5" id="KW-0997">Cell inner membrane</keyword>
<dbReference type="Proteomes" id="UP000777784">
    <property type="component" value="Unassembled WGS sequence"/>
</dbReference>
<dbReference type="GO" id="GO:0046872">
    <property type="term" value="F:metal ion binding"/>
    <property type="evidence" value="ECO:0007669"/>
    <property type="project" value="UniProtKB-KW"/>
</dbReference>
<dbReference type="PIRSF" id="PIRSF006247">
    <property type="entry name" value="TrkH"/>
    <property type="match status" value="1"/>
</dbReference>
<feature type="transmembrane region" description="Helical" evidence="13">
    <location>
        <begin position="274"/>
        <end position="292"/>
    </location>
</feature>
<evidence type="ECO:0000256" key="9">
    <source>
        <dbReference type="ARBA" id="ARBA00022989"/>
    </source>
</evidence>
<evidence type="ECO:0000256" key="6">
    <source>
        <dbReference type="ARBA" id="ARBA00022538"/>
    </source>
</evidence>